<reference evidence="2" key="1">
    <citation type="submission" date="2021-01" db="EMBL/GenBank/DDBJ databases">
        <title>Fulvivirga kasyanovii gen. nov., sp nov., a novel member of the phylum Bacteroidetes isolated from seawater in a mussel farm.</title>
        <authorList>
            <person name="Zhao L.-H."/>
            <person name="Wang Z.-J."/>
        </authorList>
    </citation>
    <scope>NUCLEOTIDE SEQUENCE</scope>
    <source>
        <strain evidence="2">2943</strain>
    </source>
</reference>
<dbReference type="InterPro" id="IPR000086">
    <property type="entry name" value="NUDIX_hydrolase_dom"/>
</dbReference>
<dbReference type="PROSITE" id="PS51462">
    <property type="entry name" value="NUDIX"/>
    <property type="match status" value="1"/>
</dbReference>
<dbReference type="RefSeq" id="WP_202246291.1">
    <property type="nucleotide sequence ID" value="NZ_JAESIY010000013.1"/>
</dbReference>
<dbReference type="GO" id="GO:0016787">
    <property type="term" value="F:hydrolase activity"/>
    <property type="evidence" value="ECO:0007669"/>
    <property type="project" value="UniProtKB-KW"/>
</dbReference>
<feature type="domain" description="Nudix hydrolase" evidence="1">
    <location>
        <begin position="6"/>
        <end position="146"/>
    </location>
</feature>
<comment type="caution">
    <text evidence="2">The sequence shown here is derived from an EMBL/GenBank/DDBJ whole genome shotgun (WGS) entry which is preliminary data.</text>
</comment>
<proteinExistence type="predicted"/>
<name>A0A937K2E2_9BACT</name>
<evidence type="ECO:0000259" key="1">
    <source>
        <dbReference type="PROSITE" id="PS51462"/>
    </source>
</evidence>
<dbReference type="Pfam" id="PF00293">
    <property type="entry name" value="NUDIX"/>
    <property type="match status" value="1"/>
</dbReference>
<dbReference type="PANTHER" id="PTHR43736">
    <property type="entry name" value="ADP-RIBOSE PYROPHOSPHATASE"/>
    <property type="match status" value="1"/>
</dbReference>
<sequence length="230" mass="27002">MYKADQMWVAIDCLVFGYDVQEEKLKVLLFKRKVDPFSGQWSLIGGLVNYNEDIYASAERVLKEFTGLEGVFLEQLHTYGKADRDPGGRVISILFWSLIKLDQLFKDTANAHGAKWFDIDELPQMVLDHCQMIENGKEKLRFQAKNAPLGFELLPENFTMPQLLRLYQAIYDQQLDDRNFRKKILSTKLLVKQDFKDKSSSKKGAYFYQFDKEKYQELKKKGYHIEFVLK</sequence>
<dbReference type="Gene3D" id="3.90.79.10">
    <property type="entry name" value="Nucleoside Triphosphate Pyrophosphohydrolase"/>
    <property type="match status" value="1"/>
</dbReference>
<dbReference type="InterPro" id="IPR036388">
    <property type="entry name" value="WH-like_DNA-bd_sf"/>
</dbReference>
<dbReference type="CDD" id="cd18873">
    <property type="entry name" value="NUDIX_NadM_like"/>
    <property type="match status" value="1"/>
</dbReference>
<dbReference type="PANTHER" id="PTHR43736:SF4">
    <property type="entry name" value="SLR1690 PROTEIN"/>
    <property type="match status" value="1"/>
</dbReference>
<dbReference type="InterPro" id="IPR015797">
    <property type="entry name" value="NUDIX_hydrolase-like_dom_sf"/>
</dbReference>
<dbReference type="EMBL" id="JAESIY010000013">
    <property type="protein sequence ID" value="MBL3658496.1"/>
    <property type="molecule type" value="Genomic_DNA"/>
</dbReference>
<keyword evidence="3" id="KW-1185">Reference proteome</keyword>
<protein>
    <submittedName>
        <fullName evidence="2">NUDIX hydrolase</fullName>
    </submittedName>
</protein>
<organism evidence="2 3">
    <name type="scientific">Fulvivirga sediminis</name>
    <dbReference type="NCBI Taxonomy" id="2803949"/>
    <lineage>
        <taxon>Bacteria</taxon>
        <taxon>Pseudomonadati</taxon>
        <taxon>Bacteroidota</taxon>
        <taxon>Cytophagia</taxon>
        <taxon>Cytophagales</taxon>
        <taxon>Fulvivirgaceae</taxon>
        <taxon>Fulvivirga</taxon>
    </lineage>
</organism>
<dbReference type="InterPro" id="IPR054105">
    <property type="entry name" value="WHD_NrtR"/>
</dbReference>
<keyword evidence="2" id="KW-0378">Hydrolase</keyword>
<dbReference type="Gene3D" id="1.10.10.10">
    <property type="entry name" value="Winged helix-like DNA-binding domain superfamily/Winged helix DNA-binding domain"/>
    <property type="match status" value="1"/>
</dbReference>
<dbReference type="SUPFAM" id="SSF55811">
    <property type="entry name" value="Nudix"/>
    <property type="match status" value="1"/>
</dbReference>
<evidence type="ECO:0000313" key="3">
    <source>
        <dbReference type="Proteomes" id="UP000659388"/>
    </source>
</evidence>
<evidence type="ECO:0000313" key="2">
    <source>
        <dbReference type="EMBL" id="MBL3658496.1"/>
    </source>
</evidence>
<gene>
    <name evidence="2" type="ORF">JL102_20250</name>
</gene>
<dbReference type="AlphaFoldDB" id="A0A937K2E2"/>
<dbReference type="InterPro" id="IPR036390">
    <property type="entry name" value="WH_DNA-bd_sf"/>
</dbReference>
<dbReference type="Proteomes" id="UP000659388">
    <property type="component" value="Unassembled WGS sequence"/>
</dbReference>
<dbReference type="Pfam" id="PF21906">
    <property type="entry name" value="WHD_NrtR"/>
    <property type="match status" value="1"/>
</dbReference>
<dbReference type="SUPFAM" id="SSF46785">
    <property type="entry name" value="Winged helix' DNA-binding domain"/>
    <property type="match status" value="1"/>
</dbReference>
<accession>A0A937K2E2</accession>